<accession>A0A388LLP1</accession>
<evidence type="ECO:0000256" key="5">
    <source>
        <dbReference type="PROSITE-ProRule" id="PRU10141"/>
    </source>
</evidence>
<dbReference type="PANTHER" id="PTHR48011:SF4">
    <property type="entry name" value="MITOGEN-ACTIVATED PROTEIN KINASE KINASE KINASE 19"/>
    <property type="match status" value="1"/>
</dbReference>
<dbReference type="PROSITE" id="PS50011">
    <property type="entry name" value="PROTEIN_KINASE_DOM"/>
    <property type="match status" value="1"/>
</dbReference>
<gene>
    <name evidence="8" type="ORF">CBR_g36769</name>
</gene>
<feature type="compositionally biased region" description="Polar residues" evidence="6">
    <location>
        <begin position="555"/>
        <end position="566"/>
    </location>
</feature>
<dbReference type="Gene3D" id="1.10.510.10">
    <property type="entry name" value="Transferase(Phosphotransferase) domain 1"/>
    <property type="match status" value="1"/>
</dbReference>
<keyword evidence="1" id="KW-0808">Transferase</keyword>
<protein>
    <recommendedName>
        <fullName evidence="7">Protein kinase domain-containing protein</fullName>
    </recommendedName>
</protein>
<feature type="region of interest" description="Disordered" evidence="6">
    <location>
        <begin position="555"/>
        <end position="636"/>
    </location>
</feature>
<evidence type="ECO:0000313" key="9">
    <source>
        <dbReference type="Proteomes" id="UP000265515"/>
    </source>
</evidence>
<dbReference type="AlphaFoldDB" id="A0A388LLP1"/>
<dbReference type="SUPFAM" id="SSF56112">
    <property type="entry name" value="Protein kinase-like (PK-like)"/>
    <property type="match status" value="1"/>
</dbReference>
<dbReference type="SMART" id="SM00220">
    <property type="entry name" value="S_TKc"/>
    <property type="match status" value="1"/>
</dbReference>
<evidence type="ECO:0000256" key="1">
    <source>
        <dbReference type="ARBA" id="ARBA00022679"/>
    </source>
</evidence>
<dbReference type="InterPro" id="IPR052751">
    <property type="entry name" value="Plant_MAPKKK"/>
</dbReference>
<dbReference type="InterPro" id="IPR017441">
    <property type="entry name" value="Protein_kinase_ATP_BS"/>
</dbReference>
<sequence>MRGSVIGQGSFGRVHHAFDRRSRAEFAVKTVRIPPEAVRDPASLVAHMSMAKLRALENEITILRRLGPSASVVQYLGDDWTVAQDGYMMRNLFLELANGGSLADFSKRFGGKLDESMIRRCCRGILRGLQHAHSRGVVHRDVKGQNVLVMVDEEGGVTAKLSDFGSSCCVCGDPGADVDCLSQDSSIPMEDVSQEKAAACTLQSIPLAGTIQWMAPEVAFQSDTLEGAADIWSLGCTVIEMATGRAPWEDVEGTMSTLFRIACTNEVPAFPRHLSSEAKDFLSKCLVREPFRRWSASQLLEHPFVADAGHVAVGSALCGRSSADVALTNHHPLYFPLVADRVHAERLVSSPLDGGKVNVVRGDSASVGGDLSFAPTSVIGDPSRRWSASQLLDVPVLSDDGEEEVARARGGRSSAADPVAGNWDPVGFPLTAERAPAEELVSPPLGGGSRGTMVEEDHAEEGGEMRWSPGRKELTCASRLLKGHEEEASPRLVLDLPTSFCSEGWQDAASRPGSVAFSFCPGDRATARDVFVDGLGWERGHGADKGLRSIEATFSQPITPQDNQEAPASGRIRGPCDGAAAEEEAPGGGGLSPRRSLERRSWKWEVLRDVNDKSGAGGEETPASQKAEGRLWPPADRGLSPWGRCGDWIQVVRCGRKQECRVLNQSKETPAAHESQRR</sequence>
<dbReference type="OrthoDB" id="275301at2759"/>
<dbReference type="PANTHER" id="PTHR48011">
    <property type="entry name" value="CCR4-NOT TRANSCRIPTIONAL COMPLEX SUBUNIT CAF120-RELATED"/>
    <property type="match status" value="1"/>
</dbReference>
<dbReference type="GO" id="GO:0007165">
    <property type="term" value="P:signal transduction"/>
    <property type="evidence" value="ECO:0007669"/>
    <property type="project" value="TreeGrafter"/>
</dbReference>
<evidence type="ECO:0000256" key="3">
    <source>
        <dbReference type="ARBA" id="ARBA00022777"/>
    </source>
</evidence>
<name>A0A388LLP1_CHABU</name>
<dbReference type="Pfam" id="PF00069">
    <property type="entry name" value="Pkinase"/>
    <property type="match status" value="1"/>
</dbReference>
<feature type="domain" description="Protein kinase" evidence="7">
    <location>
        <begin position="1"/>
        <end position="305"/>
    </location>
</feature>
<dbReference type="OMA" id="MVEEDHA"/>
<dbReference type="PROSITE" id="PS00108">
    <property type="entry name" value="PROTEIN_KINASE_ST"/>
    <property type="match status" value="1"/>
</dbReference>
<dbReference type="CDD" id="cd06606">
    <property type="entry name" value="STKc_MAPKKK"/>
    <property type="match status" value="1"/>
</dbReference>
<reference evidence="8 9" key="1">
    <citation type="journal article" date="2018" name="Cell">
        <title>The Chara Genome: Secondary Complexity and Implications for Plant Terrestrialization.</title>
        <authorList>
            <person name="Nishiyama T."/>
            <person name="Sakayama H."/>
            <person name="Vries J.D."/>
            <person name="Buschmann H."/>
            <person name="Saint-Marcoux D."/>
            <person name="Ullrich K.K."/>
            <person name="Haas F.B."/>
            <person name="Vanderstraeten L."/>
            <person name="Becker D."/>
            <person name="Lang D."/>
            <person name="Vosolsobe S."/>
            <person name="Rombauts S."/>
            <person name="Wilhelmsson P.K.I."/>
            <person name="Janitza P."/>
            <person name="Kern R."/>
            <person name="Heyl A."/>
            <person name="Rumpler F."/>
            <person name="Villalobos L.I.A.C."/>
            <person name="Clay J.M."/>
            <person name="Skokan R."/>
            <person name="Toyoda A."/>
            <person name="Suzuki Y."/>
            <person name="Kagoshima H."/>
            <person name="Schijlen E."/>
            <person name="Tajeshwar N."/>
            <person name="Catarino B."/>
            <person name="Hetherington A.J."/>
            <person name="Saltykova A."/>
            <person name="Bonnot C."/>
            <person name="Breuninger H."/>
            <person name="Symeonidi A."/>
            <person name="Radhakrishnan G.V."/>
            <person name="Van Nieuwerburgh F."/>
            <person name="Deforce D."/>
            <person name="Chang C."/>
            <person name="Karol K.G."/>
            <person name="Hedrich R."/>
            <person name="Ulvskov P."/>
            <person name="Glockner G."/>
            <person name="Delwiche C.F."/>
            <person name="Petrasek J."/>
            <person name="Van de Peer Y."/>
            <person name="Friml J."/>
            <person name="Beilby M."/>
            <person name="Dolan L."/>
            <person name="Kohara Y."/>
            <person name="Sugano S."/>
            <person name="Fujiyama A."/>
            <person name="Delaux P.-M."/>
            <person name="Quint M."/>
            <person name="TheiBen G."/>
            <person name="Hagemann M."/>
            <person name="Harholt J."/>
            <person name="Dunand C."/>
            <person name="Zachgo S."/>
            <person name="Langdale J."/>
            <person name="Maumus F."/>
            <person name="Straeten D.V.D."/>
            <person name="Gould S.B."/>
            <person name="Rensing S.A."/>
        </authorList>
    </citation>
    <scope>NUCLEOTIDE SEQUENCE [LARGE SCALE GENOMIC DNA]</scope>
    <source>
        <strain evidence="8 9">S276</strain>
    </source>
</reference>
<feature type="binding site" evidence="5">
    <location>
        <position position="29"/>
    </location>
    <ligand>
        <name>ATP</name>
        <dbReference type="ChEBI" id="CHEBI:30616"/>
    </ligand>
</feature>
<keyword evidence="2 5" id="KW-0547">Nucleotide-binding</keyword>
<proteinExistence type="predicted"/>
<feature type="compositionally biased region" description="Basic and acidic residues" evidence="6">
    <location>
        <begin position="595"/>
        <end position="612"/>
    </location>
</feature>
<organism evidence="8 9">
    <name type="scientific">Chara braunii</name>
    <name type="common">Braun's stonewort</name>
    <dbReference type="NCBI Taxonomy" id="69332"/>
    <lineage>
        <taxon>Eukaryota</taxon>
        <taxon>Viridiplantae</taxon>
        <taxon>Streptophyta</taxon>
        <taxon>Charophyceae</taxon>
        <taxon>Charales</taxon>
        <taxon>Characeae</taxon>
        <taxon>Chara</taxon>
    </lineage>
</organism>
<keyword evidence="4 5" id="KW-0067">ATP-binding</keyword>
<dbReference type="Proteomes" id="UP000265515">
    <property type="component" value="Unassembled WGS sequence"/>
</dbReference>
<keyword evidence="3" id="KW-0418">Kinase</keyword>
<dbReference type="InterPro" id="IPR011009">
    <property type="entry name" value="Kinase-like_dom_sf"/>
</dbReference>
<dbReference type="STRING" id="69332.A0A388LLP1"/>
<dbReference type="Gramene" id="GBG83153">
    <property type="protein sequence ID" value="GBG83153"/>
    <property type="gene ID" value="CBR_g36769"/>
</dbReference>
<comment type="caution">
    <text evidence="8">The sequence shown here is derived from an EMBL/GenBank/DDBJ whole genome shotgun (WGS) entry which is preliminary data.</text>
</comment>
<dbReference type="PROSITE" id="PS00107">
    <property type="entry name" value="PROTEIN_KINASE_ATP"/>
    <property type="match status" value="1"/>
</dbReference>
<keyword evidence="9" id="KW-1185">Reference proteome</keyword>
<evidence type="ECO:0000259" key="7">
    <source>
        <dbReference type="PROSITE" id="PS50011"/>
    </source>
</evidence>
<dbReference type="InterPro" id="IPR000719">
    <property type="entry name" value="Prot_kinase_dom"/>
</dbReference>
<dbReference type="GO" id="GO:0005524">
    <property type="term" value="F:ATP binding"/>
    <property type="evidence" value="ECO:0007669"/>
    <property type="project" value="UniProtKB-UniRule"/>
</dbReference>
<evidence type="ECO:0000313" key="8">
    <source>
        <dbReference type="EMBL" id="GBG83153.1"/>
    </source>
</evidence>
<evidence type="ECO:0000256" key="4">
    <source>
        <dbReference type="ARBA" id="ARBA00022840"/>
    </source>
</evidence>
<evidence type="ECO:0000256" key="6">
    <source>
        <dbReference type="SAM" id="MobiDB-lite"/>
    </source>
</evidence>
<dbReference type="InterPro" id="IPR008271">
    <property type="entry name" value="Ser/Thr_kinase_AS"/>
</dbReference>
<evidence type="ECO:0000256" key="2">
    <source>
        <dbReference type="ARBA" id="ARBA00022741"/>
    </source>
</evidence>
<dbReference type="GO" id="GO:0004672">
    <property type="term" value="F:protein kinase activity"/>
    <property type="evidence" value="ECO:0007669"/>
    <property type="project" value="InterPro"/>
</dbReference>
<dbReference type="EMBL" id="BFEA01000430">
    <property type="protein sequence ID" value="GBG83153.1"/>
    <property type="molecule type" value="Genomic_DNA"/>
</dbReference>